<evidence type="ECO:0000313" key="3">
    <source>
        <dbReference type="EMBL" id="PKY48300.1"/>
    </source>
</evidence>
<protein>
    <recommendedName>
        <fullName evidence="2">DDE-1 domain-containing protein</fullName>
    </recommendedName>
</protein>
<dbReference type="VEuPathDB" id="FungiDB:RhiirFUN_006990"/>
<dbReference type="AlphaFoldDB" id="A0A2I1GNW2"/>
<feature type="domain" description="DDE-1" evidence="2">
    <location>
        <begin position="150"/>
        <end position="224"/>
    </location>
</feature>
<proteinExistence type="predicted"/>
<dbReference type="VEuPathDB" id="FungiDB:RhiirA1_481666"/>
<dbReference type="GO" id="GO:0003676">
    <property type="term" value="F:nucleic acid binding"/>
    <property type="evidence" value="ECO:0007669"/>
    <property type="project" value="InterPro"/>
</dbReference>
<name>A0A2I1GNW2_9GLOM</name>
<evidence type="ECO:0000256" key="1">
    <source>
        <dbReference type="SAM" id="MobiDB-lite"/>
    </source>
</evidence>
<dbReference type="InterPro" id="IPR004875">
    <property type="entry name" value="DDE_SF_endonuclease_dom"/>
</dbReference>
<organism evidence="3 4">
    <name type="scientific">Rhizophagus irregularis</name>
    <dbReference type="NCBI Taxonomy" id="588596"/>
    <lineage>
        <taxon>Eukaryota</taxon>
        <taxon>Fungi</taxon>
        <taxon>Fungi incertae sedis</taxon>
        <taxon>Mucoromycota</taxon>
        <taxon>Glomeromycotina</taxon>
        <taxon>Glomeromycetes</taxon>
        <taxon>Glomerales</taxon>
        <taxon>Glomeraceae</taxon>
        <taxon>Rhizophagus</taxon>
    </lineage>
</organism>
<dbReference type="Proteomes" id="UP000234323">
    <property type="component" value="Unassembled WGS sequence"/>
</dbReference>
<gene>
    <name evidence="3" type="ORF">RhiirA4_544529</name>
</gene>
<sequence>MQSCSSLVVKRKRSSYSKIEVVKEVVKYAEEYGNNKAAEHFDIHRSMVGRWVKASFTWNVETNGKSKRVGFGRKAKMLEILREAEILELYGELTENLKTSYRWIEKFYELENFFNMDETPVWFDMAGNFTTNPKGEKTVHIRVMGNEKINGTKLPPICIFKGKRMPRNEQVPPGVVVWFQKNGWMDSSLMLKYIDYFNDIRAKNGTRRNPEMLVYDSFKGHLEGSTTFAKNGIPGWQVAAGETATGNLRRARLNLNAELEISDDDNGNNVDDNDEGSDDASDNGSDDNTHNSIHDSDDSEDVSDRMRQ</sequence>
<accession>A0A2I1GNW2</accession>
<feature type="region of interest" description="Disordered" evidence="1">
    <location>
        <begin position="259"/>
        <end position="308"/>
    </location>
</feature>
<feature type="compositionally biased region" description="Acidic residues" evidence="1">
    <location>
        <begin position="260"/>
        <end position="285"/>
    </location>
</feature>
<evidence type="ECO:0000259" key="2">
    <source>
        <dbReference type="Pfam" id="PF03184"/>
    </source>
</evidence>
<feature type="compositionally biased region" description="Basic and acidic residues" evidence="1">
    <location>
        <begin position="287"/>
        <end position="308"/>
    </location>
</feature>
<dbReference type="VEuPathDB" id="FungiDB:RhiirA1_454233"/>
<evidence type="ECO:0000313" key="4">
    <source>
        <dbReference type="Proteomes" id="UP000234323"/>
    </source>
</evidence>
<dbReference type="Pfam" id="PF03184">
    <property type="entry name" value="DDE_1"/>
    <property type="match status" value="1"/>
</dbReference>
<dbReference type="EMBL" id="LLXI01000627">
    <property type="protein sequence ID" value="PKY48300.1"/>
    <property type="molecule type" value="Genomic_DNA"/>
</dbReference>
<comment type="caution">
    <text evidence="3">The sequence shown here is derived from an EMBL/GenBank/DDBJ whole genome shotgun (WGS) entry which is preliminary data.</text>
</comment>
<dbReference type="VEuPathDB" id="FungiDB:FUN_005083"/>
<reference evidence="3 4" key="1">
    <citation type="submission" date="2015-10" db="EMBL/GenBank/DDBJ databases">
        <title>Genome analyses suggest a sexual origin of heterokaryosis in a supposedly ancient asexual fungus.</title>
        <authorList>
            <person name="Ropars J."/>
            <person name="Sedzielewska K."/>
            <person name="Noel J."/>
            <person name="Charron P."/>
            <person name="Farinelli L."/>
            <person name="Marton T."/>
            <person name="Kruger M."/>
            <person name="Pelin A."/>
            <person name="Brachmann A."/>
            <person name="Corradi N."/>
        </authorList>
    </citation>
    <scope>NUCLEOTIDE SEQUENCE [LARGE SCALE GENOMIC DNA]</scope>
    <source>
        <strain evidence="3 4">A4</strain>
    </source>
</reference>
<keyword evidence="4" id="KW-1185">Reference proteome</keyword>